<reference evidence="3 4" key="1">
    <citation type="submission" date="2015-01" db="EMBL/GenBank/DDBJ databases">
        <title>The Genome Sequence of Exophiala xenobiotica CBS118157.</title>
        <authorList>
            <consortium name="The Broad Institute Genomics Platform"/>
            <person name="Cuomo C."/>
            <person name="de Hoog S."/>
            <person name="Gorbushina A."/>
            <person name="Stielow B."/>
            <person name="Teixiera M."/>
            <person name="Abouelleil A."/>
            <person name="Chapman S.B."/>
            <person name="Priest M."/>
            <person name="Young S.K."/>
            <person name="Wortman J."/>
            <person name="Nusbaum C."/>
            <person name="Birren B."/>
        </authorList>
    </citation>
    <scope>NUCLEOTIDE SEQUENCE [LARGE SCALE GENOMIC DNA]</scope>
    <source>
        <strain evidence="3 4">CBS 118157</strain>
    </source>
</reference>
<feature type="region of interest" description="Disordered" evidence="1">
    <location>
        <begin position="1"/>
        <end position="22"/>
    </location>
</feature>
<accession>A0A0D2EMN0</accession>
<dbReference type="RefSeq" id="XP_013309693.1">
    <property type="nucleotide sequence ID" value="XM_013454239.1"/>
</dbReference>
<name>A0A0D2EMN0_9EURO</name>
<dbReference type="GeneID" id="25332728"/>
<gene>
    <name evidence="3" type="ORF">PV05_10820</name>
</gene>
<dbReference type="EMBL" id="KN847323">
    <property type="protein sequence ID" value="KIW49109.1"/>
    <property type="molecule type" value="Genomic_DNA"/>
</dbReference>
<evidence type="ECO:0000259" key="2">
    <source>
        <dbReference type="Pfam" id="PF06985"/>
    </source>
</evidence>
<sequence length="609" mass="68573">MTAIPQPRPDDLDSNITGTTDTTEPAWTAVSARRQEVSEILRQNYIGAQRSRLGSLNEFRHWTPQEVKDLFDQNMPPIVRGKSDGSRKLYPLGPIYRSIPTDSRRWKQLAAKTAMVGAVDALAIPFSPLLMLANKEDRKKTLKWMSDLNVEALSSSFFVKPDPALVQQAANTGKALCVNRWGVFRVLDSGYAAISHVWAETMGLEYNDEKTEQDERGFNMHHFIRVMDVARKTGSEWFWFDLLAIPKGQDLATKTLKTRLINSLRHVYANAESIIVLDGLTVQLKSRDPLITAAILSCSRWLTRVWTYQEAKLAHKLKIPTATSVVDFEDMVMALREADARDSSRWHELYLTFYRLTPLHDRGISLADIAMSCDHRSCENDIDYARGFFALLGLEWKQEYTYEEGMLAILRSRPQHAARIAGMHGPRGLPAPYSWAPKYLARLQGRIYSGFDAQMGSLIGYWHTITVKRVLSKGISETHEKVFVCNLVVTPTPTTTITTTSSSSSEGSSGEENSSTIQIQFFPDHWTSTLQDWVESVIPSGKARLLCGEKMDFSNDETDQHARIVLAARDATGPLPDLNLDAWGDVAGSAVVNSPRIGVEVRRMRWYLD</sequence>
<evidence type="ECO:0000313" key="3">
    <source>
        <dbReference type="EMBL" id="KIW49109.1"/>
    </source>
</evidence>
<organism evidence="3 4">
    <name type="scientific">Exophiala xenobiotica</name>
    <dbReference type="NCBI Taxonomy" id="348802"/>
    <lineage>
        <taxon>Eukaryota</taxon>
        <taxon>Fungi</taxon>
        <taxon>Dikarya</taxon>
        <taxon>Ascomycota</taxon>
        <taxon>Pezizomycotina</taxon>
        <taxon>Eurotiomycetes</taxon>
        <taxon>Chaetothyriomycetidae</taxon>
        <taxon>Chaetothyriales</taxon>
        <taxon>Herpotrichiellaceae</taxon>
        <taxon>Exophiala</taxon>
    </lineage>
</organism>
<proteinExistence type="predicted"/>
<dbReference type="OrthoDB" id="2426273at2759"/>
<dbReference type="AlphaFoldDB" id="A0A0D2EMN0"/>
<dbReference type="PANTHER" id="PTHR39596:SF4">
    <property type="entry name" value="HET DOMAIN PROTEIN (AFU_ORTHOLOGUE AFUA_3G03140)-RELATED"/>
    <property type="match status" value="1"/>
</dbReference>
<dbReference type="HOGENOM" id="CLU_486641_0_0_1"/>
<evidence type="ECO:0000256" key="1">
    <source>
        <dbReference type="SAM" id="MobiDB-lite"/>
    </source>
</evidence>
<keyword evidence="4" id="KW-1185">Reference proteome</keyword>
<dbReference type="Pfam" id="PF06985">
    <property type="entry name" value="HET"/>
    <property type="match status" value="1"/>
</dbReference>
<feature type="region of interest" description="Disordered" evidence="1">
    <location>
        <begin position="495"/>
        <end position="514"/>
    </location>
</feature>
<dbReference type="PANTHER" id="PTHR39596">
    <property type="match status" value="1"/>
</dbReference>
<dbReference type="Proteomes" id="UP000054342">
    <property type="component" value="Unassembled WGS sequence"/>
</dbReference>
<dbReference type="InterPro" id="IPR010730">
    <property type="entry name" value="HET"/>
</dbReference>
<evidence type="ECO:0000313" key="4">
    <source>
        <dbReference type="Proteomes" id="UP000054342"/>
    </source>
</evidence>
<feature type="domain" description="Heterokaryon incompatibility" evidence="2">
    <location>
        <begin position="191"/>
        <end position="277"/>
    </location>
</feature>
<protein>
    <recommendedName>
        <fullName evidence="2">Heterokaryon incompatibility domain-containing protein</fullName>
    </recommendedName>
</protein>